<dbReference type="Proteomes" id="UP000295729">
    <property type="component" value="Unassembled WGS sequence"/>
</dbReference>
<gene>
    <name evidence="1" type="ORF">C8D85_0998</name>
</gene>
<accession>A0A4R6XDE8</accession>
<dbReference type="AlphaFoldDB" id="A0A4R6XDE8"/>
<keyword evidence="2" id="KW-1185">Reference proteome</keyword>
<proteinExistence type="predicted"/>
<protein>
    <submittedName>
        <fullName evidence="1">Uncharacterized protein</fullName>
    </submittedName>
</protein>
<evidence type="ECO:0000313" key="1">
    <source>
        <dbReference type="EMBL" id="TDR15624.1"/>
    </source>
</evidence>
<dbReference type="OrthoDB" id="6086524at2"/>
<evidence type="ECO:0000313" key="2">
    <source>
        <dbReference type="Proteomes" id="UP000295729"/>
    </source>
</evidence>
<dbReference type="EMBL" id="SNZA01000001">
    <property type="protein sequence ID" value="TDR15624.1"/>
    <property type="molecule type" value="Genomic_DNA"/>
</dbReference>
<comment type="caution">
    <text evidence="1">The sequence shown here is derived from an EMBL/GenBank/DDBJ whole genome shotgun (WGS) entry which is preliminary data.</text>
</comment>
<sequence>MAHISITGLNSTTLSLSSSRSIDTTVTQSTSSELQAALTELSTSIVKQSDSDILADSTFSLTRPKGDPYNLYEDQPELKELAKALAERLDGPVHEANSDHFFYQDSMRDFLRAGVLTDPEFLDMATSMSDEELADFAVTIKAMMLPASLNYTSHNEAERSYKDKVAEFVNVLKDSNTTDRTAILNRSADYAKQVDVDAAVSFEQNVFGQTLTNFKFDPYRSDTSANNLHNYISAVVTTEDPAALTQQLDNMSDEAQKGLLNIYGLDTELGERLSTLIGTEGSNVPSSLLSALGEMADSVKISFITSDVDKQFGYSWLGDEVLLKDNEESQGRDFALDSVSSMITTLERYDFSQEQKETMGSELSNLSNPEKRAYIEITTTGLDDMLQSKVDESFNKKNLDEAIEVVSTLRSNQNVLSLVNGARYHDVTLIERPDIEEGQTVVALEGAAVFKDLNTAIRESRVLLNAFPERVNMVNGHSVKGHESENLYSAKSLDVYKQDVNNLVSTLVAFESMHGDSTAAETASLDQFAETLTDMHSGIRDETLARVSDELDTHSLREKATENTQLAFFSSLIQQMAFETECDFRNQ</sequence>
<organism evidence="1 2">
    <name type="scientific">Marinomonas communis</name>
    <dbReference type="NCBI Taxonomy" id="28254"/>
    <lineage>
        <taxon>Bacteria</taxon>
        <taxon>Pseudomonadati</taxon>
        <taxon>Pseudomonadota</taxon>
        <taxon>Gammaproteobacteria</taxon>
        <taxon>Oceanospirillales</taxon>
        <taxon>Oceanospirillaceae</taxon>
        <taxon>Marinomonas</taxon>
    </lineage>
</organism>
<dbReference type="RefSeq" id="WP_133560225.1">
    <property type="nucleotide sequence ID" value="NZ_SNZA01000001.1"/>
</dbReference>
<name>A0A4R6XDE8_9GAMM</name>
<reference evidence="1 2" key="1">
    <citation type="submission" date="2019-03" db="EMBL/GenBank/DDBJ databases">
        <title>Genomic Encyclopedia of Type Strains, Phase IV (KMG-IV): sequencing the most valuable type-strain genomes for metagenomic binning, comparative biology and taxonomic classification.</title>
        <authorList>
            <person name="Goeker M."/>
        </authorList>
    </citation>
    <scope>NUCLEOTIDE SEQUENCE [LARGE SCALE GENOMIC DNA]</scope>
    <source>
        <strain evidence="1 2">DSM 5604</strain>
    </source>
</reference>